<protein>
    <recommendedName>
        <fullName evidence="5">tRNA pseudouridine synthase B</fullName>
        <ecNumber evidence="5">5.4.99.25</ecNumber>
    </recommendedName>
    <alternativeName>
        <fullName evidence="5">tRNA pseudouridine(55) synthase</fullName>
        <shortName evidence="5">Psi55 synthase</shortName>
    </alternativeName>
    <alternativeName>
        <fullName evidence="5">tRNA pseudouridylate synthase</fullName>
    </alternativeName>
    <alternativeName>
        <fullName evidence="5">tRNA-uridine isomerase</fullName>
    </alternativeName>
</protein>
<dbReference type="GO" id="GO:0003723">
    <property type="term" value="F:RNA binding"/>
    <property type="evidence" value="ECO:0007669"/>
    <property type="project" value="InterPro"/>
</dbReference>
<evidence type="ECO:0000256" key="3">
    <source>
        <dbReference type="ARBA" id="ARBA00022694"/>
    </source>
</evidence>
<sequence>MLNGILNIYKEKGYTSHDVVAKLRKICNQKKIGHTGTLDPEATGVLPICLGKATKISQFLTDDTKEYKTTLQLGVTTDTQDHTGSIIDKSEVDVTQEDIEKIAKSFEGNYEQLPPMFSALKVKGKKLYELARQGIEIERKTRPVHIYSIKLGAYDKQHQSIDMTVKCSKGTYIRTLCHDMGQALGCGGHMSQLTRTQVGQFRLEDSITLKELEDYFSLDIQKHLLPVDKIFLNYNAITIEQKYDKYLYNGNKINMDEIIIDFSLEDKDYIRIYDNQKQFVGLYQYIKEDNLIKPIKFFL</sequence>
<proteinExistence type="inferred from homology"/>
<reference evidence="8 9" key="1">
    <citation type="submission" date="2019-03" db="EMBL/GenBank/DDBJ databases">
        <title>Genomic Encyclopedia of Type Strains, Phase IV (KMG-IV): sequencing the most valuable type-strain genomes for metagenomic binning, comparative biology and taxonomic classification.</title>
        <authorList>
            <person name="Goeker M."/>
        </authorList>
    </citation>
    <scope>NUCLEOTIDE SEQUENCE [LARGE SCALE GENOMIC DNA]</scope>
    <source>
        <strain evidence="8 9">DSM 24176</strain>
    </source>
</reference>
<dbReference type="InterPro" id="IPR014780">
    <property type="entry name" value="tRNA_psdUridine_synth_TruB"/>
</dbReference>
<name>A0A4R1MZF5_9FIRM</name>
<comment type="caution">
    <text evidence="8">The sequence shown here is derived from an EMBL/GenBank/DDBJ whole genome shotgun (WGS) entry which is preliminary data.</text>
</comment>
<dbReference type="EMBL" id="SMGQ01000011">
    <property type="protein sequence ID" value="TCK97942.1"/>
    <property type="molecule type" value="Genomic_DNA"/>
</dbReference>
<evidence type="ECO:0000256" key="5">
    <source>
        <dbReference type="HAMAP-Rule" id="MF_01080"/>
    </source>
</evidence>
<dbReference type="InterPro" id="IPR032819">
    <property type="entry name" value="TruB_C"/>
</dbReference>
<dbReference type="Pfam" id="PF16198">
    <property type="entry name" value="TruB_C_2"/>
    <property type="match status" value="1"/>
</dbReference>
<keyword evidence="4 5" id="KW-0413">Isomerase</keyword>
<dbReference type="OrthoDB" id="9802309at2"/>
<feature type="domain" description="tRNA pseudouridylate synthase B C-terminal" evidence="7">
    <location>
        <begin position="174"/>
        <end position="230"/>
    </location>
</feature>
<dbReference type="CDD" id="cd02573">
    <property type="entry name" value="PseudoU_synth_EcTruB"/>
    <property type="match status" value="1"/>
</dbReference>
<dbReference type="SUPFAM" id="SSF55120">
    <property type="entry name" value="Pseudouridine synthase"/>
    <property type="match status" value="1"/>
</dbReference>
<comment type="similarity">
    <text evidence="2 5">Belongs to the pseudouridine synthase TruB family. Type 1 subfamily.</text>
</comment>
<dbReference type="PANTHER" id="PTHR13767">
    <property type="entry name" value="TRNA-PSEUDOURIDINE SYNTHASE"/>
    <property type="match status" value="1"/>
</dbReference>
<dbReference type="EC" id="5.4.99.25" evidence="5"/>
<dbReference type="AlphaFoldDB" id="A0A4R1MZF5"/>
<dbReference type="GO" id="GO:0160148">
    <property type="term" value="F:tRNA pseudouridine(55) synthase activity"/>
    <property type="evidence" value="ECO:0007669"/>
    <property type="project" value="UniProtKB-EC"/>
</dbReference>
<organism evidence="8 9">
    <name type="scientific">Natranaerovirga hydrolytica</name>
    <dbReference type="NCBI Taxonomy" id="680378"/>
    <lineage>
        <taxon>Bacteria</taxon>
        <taxon>Bacillati</taxon>
        <taxon>Bacillota</taxon>
        <taxon>Clostridia</taxon>
        <taxon>Lachnospirales</taxon>
        <taxon>Natranaerovirgaceae</taxon>
        <taxon>Natranaerovirga</taxon>
    </lineage>
</organism>
<dbReference type="InterPro" id="IPR002501">
    <property type="entry name" value="PsdUridine_synth_N"/>
</dbReference>
<gene>
    <name evidence="5" type="primary">truB</name>
    <name evidence="8" type="ORF">EDC19_0344</name>
</gene>
<dbReference type="Pfam" id="PF01509">
    <property type="entry name" value="TruB_N"/>
    <property type="match status" value="1"/>
</dbReference>
<dbReference type="Gene3D" id="3.30.2350.10">
    <property type="entry name" value="Pseudouridine synthase"/>
    <property type="match status" value="1"/>
</dbReference>
<dbReference type="Proteomes" id="UP000294545">
    <property type="component" value="Unassembled WGS sequence"/>
</dbReference>
<evidence type="ECO:0000313" key="8">
    <source>
        <dbReference type="EMBL" id="TCK97942.1"/>
    </source>
</evidence>
<dbReference type="HAMAP" id="MF_01080">
    <property type="entry name" value="TruB_bact"/>
    <property type="match status" value="1"/>
</dbReference>
<dbReference type="GO" id="GO:0031119">
    <property type="term" value="P:tRNA pseudouridine synthesis"/>
    <property type="evidence" value="ECO:0007669"/>
    <property type="project" value="UniProtKB-UniRule"/>
</dbReference>
<dbReference type="InterPro" id="IPR020103">
    <property type="entry name" value="PsdUridine_synth_cat_dom_sf"/>
</dbReference>
<dbReference type="FunFam" id="3.30.2350.10:FF:000011">
    <property type="entry name" value="tRNA pseudouridine synthase B"/>
    <property type="match status" value="1"/>
</dbReference>
<evidence type="ECO:0000256" key="2">
    <source>
        <dbReference type="ARBA" id="ARBA00005642"/>
    </source>
</evidence>
<comment type="function">
    <text evidence="5">Responsible for synthesis of pseudouridine from uracil-55 in the psi GC loop of transfer RNAs.</text>
</comment>
<evidence type="ECO:0000259" key="6">
    <source>
        <dbReference type="Pfam" id="PF01509"/>
    </source>
</evidence>
<evidence type="ECO:0000259" key="7">
    <source>
        <dbReference type="Pfam" id="PF16198"/>
    </source>
</evidence>
<keyword evidence="3 5" id="KW-0819">tRNA processing</keyword>
<evidence type="ECO:0000256" key="4">
    <source>
        <dbReference type="ARBA" id="ARBA00023235"/>
    </source>
</evidence>
<evidence type="ECO:0000256" key="1">
    <source>
        <dbReference type="ARBA" id="ARBA00000385"/>
    </source>
</evidence>
<dbReference type="PANTHER" id="PTHR13767:SF2">
    <property type="entry name" value="PSEUDOURIDYLATE SYNTHASE TRUB1"/>
    <property type="match status" value="1"/>
</dbReference>
<feature type="active site" description="Nucleophile" evidence="5">
    <location>
        <position position="39"/>
    </location>
</feature>
<feature type="domain" description="Pseudouridine synthase II N-terminal" evidence="6">
    <location>
        <begin position="24"/>
        <end position="173"/>
    </location>
</feature>
<accession>A0A4R1MZF5</accession>
<keyword evidence="9" id="KW-1185">Reference proteome</keyword>
<evidence type="ECO:0000313" key="9">
    <source>
        <dbReference type="Proteomes" id="UP000294545"/>
    </source>
</evidence>
<dbReference type="GO" id="GO:1990481">
    <property type="term" value="P:mRNA pseudouridine synthesis"/>
    <property type="evidence" value="ECO:0007669"/>
    <property type="project" value="TreeGrafter"/>
</dbReference>
<dbReference type="NCBIfam" id="TIGR00431">
    <property type="entry name" value="TruB"/>
    <property type="match status" value="1"/>
</dbReference>
<comment type="catalytic activity">
    <reaction evidence="1 5">
        <text>uridine(55) in tRNA = pseudouridine(55) in tRNA</text>
        <dbReference type="Rhea" id="RHEA:42532"/>
        <dbReference type="Rhea" id="RHEA-COMP:10101"/>
        <dbReference type="Rhea" id="RHEA-COMP:10102"/>
        <dbReference type="ChEBI" id="CHEBI:65314"/>
        <dbReference type="ChEBI" id="CHEBI:65315"/>
        <dbReference type="EC" id="5.4.99.25"/>
    </reaction>
</comment>